<feature type="transmembrane region" description="Helical" evidence="7">
    <location>
        <begin position="475"/>
        <end position="493"/>
    </location>
</feature>
<sequence length="921" mass="95074">MTGQWDLRLLPVAVSTWLCSIRTLLDGWEAGTWGAVISVVFFTVAWFAPTWLRDHVSRTLHCLQTWAPRARRGGRARRRERGEDTSPRFPGAALGQVAPGQTSSRPAGAGARRRLGPALVLPVVIGIASAAGIVTALAAAAPAREFLVAHPAGSVVRVQADVQGAPSSYTSGPAPGEQEASHGVAVDLRIAVADGSPQDVAATVFATDPAWGTVEVGQRVDAVLSVTATADPAHLTLRGSSPPTPAREGDEQEHGNGLPTTVREDLARLAGEHGAVSAGLVPGMTVGDTSRLPDALAQSMKDTGLTHLTAVSGSNCALVMTLTGYTALALGAGRRGCVLAGLAALAGFVVLVGPDPSVLRAGVMGALGGLSMLTGRPGVSLNALCAAVTGLVLVEPQLAIDYGFVLSVLATAGIVVSARPVTRLLAMRVPTVLAVCVAVPMVAQLWCGPVLLLLNPTLPLYSLPANMAASPLVPVVTVAGLLAVCVLLAGHLLTPVLQLLVPGTPDPAVFTAWERTAGLPVGLASYPARLLGRIADTFAGLPGAHLPWPPGIAGIVLLTAATLLALAALHALDHRMRRPGPTRGTVTSTPAEPPLPDAVWRVRAREHRFRRRALAITAALTLLALLVTAVVWWLRPAPAWESVVCDVGQGDAVLHRTGEHSAVLVDGGPDPRALTQCLRQAEVTHLDAVIATHDHADHVAGLEGLAEAVAVDRVWYSAAGDIPPDELSQWADIATRPAPGEQLRLGPLTVEVLAPAPPPTVPDGSPTAGTAPPGTGAGGSGGSTTPRPPHRKVTSEDENNASLVLLLTLDGPDGTTTWLSAGDLEADGYRRTLHTLPGGHPPPVDVLKVSHHGARNGGIDIIRDTHPALAVISVGEDNSYGHPHPGTVAALQEVGAAVARTDQNGALWVHREGDRVVVSRR</sequence>
<dbReference type="InterPro" id="IPR001279">
    <property type="entry name" value="Metallo-B-lactamas"/>
</dbReference>
<dbReference type="Pfam" id="PF00753">
    <property type="entry name" value="Lactamase_B"/>
    <property type="match status" value="1"/>
</dbReference>
<evidence type="ECO:0000256" key="1">
    <source>
        <dbReference type="ARBA" id="ARBA00004651"/>
    </source>
</evidence>
<keyword evidence="3 7" id="KW-0812">Transmembrane</keyword>
<evidence type="ECO:0000256" key="2">
    <source>
        <dbReference type="ARBA" id="ARBA00022475"/>
    </source>
</evidence>
<dbReference type="InterPro" id="IPR036866">
    <property type="entry name" value="RibonucZ/Hydroxyglut_hydro"/>
</dbReference>
<feature type="transmembrane region" description="Helical" evidence="7">
    <location>
        <begin position="374"/>
        <end position="394"/>
    </location>
</feature>
<feature type="transmembrane region" description="Helical" evidence="7">
    <location>
        <begin position="308"/>
        <end position="330"/>
    </location>
</feature>
<proteinExistence type="predicted"/>
<feature type="transmembrane region" description="Helical" evidence="7">
    <location>
        <begin position="401"/>
        <end position="420"/>
    </location>
</feature>
<keyword evidence="5 7" id="KW-0472">Membrane</keyword>
<evidence type="ECO:0000256" key="7">
    <source>
        <dbReference type="SAM" id="Phobius"/>
    </source>
</evidence>
<protein>
    <submittedName>
        <fullName evidence="9">Competence protein ComEC</fullName>
    </submittedName>
</protein>
<comment type="caution">
    <text evidence="9">The sequence shown here is derived from an EMBL/GenBank/DDBJ whole genome shotgun (WGS) entry which is preliminary data.</text>
</comment>
<comment type="subcellular location">
    <subcellularLocation>
        <location evidence="1">Cell membrane</location>
        <topology evidence="1">Multi-pass membrane protein</topology>
    </subcellularLocation>
</comment>
<dbReference type="Proteomes" id="UP000315730">
    <property type="component" value="Unassembled WGS sequence"/>
</dbReference>
<dbReference type="InterPro" id="IPR035681">
    <property type="entry name" value="ComA-like_MBL"/>
</dbReference>
<evidence type="ECO:0000256" key="5">
    <source>
        <dbReference type="ARBA" id="ARBA00023136"/>
    </source>
</evidence>
<dbReference type="PANTHER" id="PTHR30619:SF1">
    <property type="entry name" value="RECOMBINATION PROTEIN 2"/>
    <property type="match status" value="1"/>
</dbReference>
<feature type="region of interest" description="Disordered" evidence="6">
    <location>
        <begin position="71"/>
        <end position="110"/>
    </location>
</feature>
<feature type="transmembrane region" description="Helical" evidence="7">
    <location>
        <begin position="119"/>
        <end position="141"/>
    </location>
</feature>
<gene>
    <name evidence="9" type="primary">comE</name>
    <name evidence="9" type="ORF">KVA01_17500</name>
</gene>
<dbReference type="InterPro" id="IPR004477">
    <property type="entry name" value="ComEC_N"/>
</dbReference>
<feature type="region of interest" description="Disordered" evidence="6">
    <location>
        <begin position="752"/>
        <end position="799"/>
    </location>
</feature>
<keyword evidence="10" id="KW-1185">Reference proteome</keyword>
<dbReference type="InterPro" id="IPR052159">
    <property type="entry name" value="Competence_DNA_uptake"/>
</dbReference>
<dbReference type="CDD" id="cd07731">
    <property type="entry name" value="ComA-like_MBL-fold"/>
    <property type="match status" value="1"/>
</dbReference>
<evidence type="ECO:0000256" key="4">
    <source>
        <dbReference type="ARBA" id="ARBA00022989"/>
    </source>
</evidence>
<dbReference type="SUPFAM" id="SSF56281">
    <property type="entry name" value="Metallo-hydrolase/oxidoreductase"/>
    <property type="match status" value="1"/>
</dbReference>
<evidence type="ECO:0000313" key="9">
    <source>
        <dbReference type="EMBL" id="GEC99595.1"/>
    </source>
</evidence>
<feature type="transmembrane region" description="Helical" evidence="7">
    <location>
        <begin position="551"/>
        <end position="572"/>
    </location>
</feature>
<feature type="transmembrane region" description="Helical" evidence="7">
    <location>
        <begin position="31"/>
        <end position="52"/>
    </location>
</feature>
<accession>A0A4Y4D321</accession>
<dbReference type="Gene3D" id="3.60.15.10">
    <property type="entry name" value="Ribonuclease Z/Hydroxyacylglutathione hydrolase-like"/>
    <property type="match status" value="1"/>
</dbReference>
<evidence type="ECO:0000259" key="8">
    <source>
        <dbReference type="SMART" id="SM00849"/>
    </source>
</evidence>
<dbReference type="Pfam" id="PF03772">
    <property type="entry name" value="Competence"/>
    <property type="match status" value="1"/>
</dbReference>
<dbReference type="SMART" id="SM00849">
    <property type="entry name" value="Lactamase_B"/>
    <property type="match status" value="1"/>
</dbReference>
<name>A0A4Y4D321_KOCVA</name>
<feature type="transmembrane region" description="Helical" evidence="7">
    <location>
        <begin position="337"/>
        <end position="354"/>
    </location>
</feature>
<evidence type="ECO:0000256" key="6">
    <source>
        <dbReference type="SAM" id="MobiDB-lite"/>
    </source>
</evidence>
<feature type="transmembrane region" description="Helical" evidence="7">
    <location>
        <begin position="613"/>
        <end position="634"/>
    </location>
</feature>
<reference evidence="9 10" key="1">
    <citation type="submission" date="2019-06" db="EMBL/GenBank/DDBJ databases">
        <title>Whole genome shotgun sequence of Kocuria varians NBRC 15358.</title>
        <authorList>
            <person name="Hosoyama A."/>
            <person name="Uohara A."/>
            <person name="Ohji S."/>
            <person name="Ichikawa N."/>
        </authorList>
    </citation>
    <scope>NUCLEOTIDE SEQUENCE [LARGE SCALE GENOMIC DNA]</scope>
    <source>
        <strain evidence="9 10">NBRC 15358</strain>
    </source>
</reference>
<dbReference type="NCBIfam" id="TIGR00360">
    <property type="entry name" value="ComEC_N-term"/>
    <property type="match status" value="1"/>
</dbReference>
<feature type="domain" description="Metallo-beta-lactamase" evidence="8">
    <location>
        <begin position="649"/>
        <end position="851"/>
    </location>
</feature>
<keyword evidence="4 7" id="KW-1133">Transmembrane helix</keyword>
<dbReference type="EMBL" id="BJNW01000014">
    <property type="protein sequence ID" value="GEC99595.1"/>
    <property type="molecule type" value="Genomic_DNA"/>
</dbReference>
<dbReference type="AlphaFoldDB" id="A0A4Y4D321"/>
<feature type="compositionally biased region" description="Low complexity" evidence="6">
    <location>
        <begin position="764"/>
        <end position="774"/>
    </location>
</feature>
<evidence type="ECO:0000313" key="10">
    <source>
        <dbReference type="Proteomes" id="UP000315730"/>
    </source>
</evidence>
<dbReference type="GO" id="GO:0005886">
    <property type="term" value="C:plasma membrane"/>
    <property type="evidence" value="ECO:0007669"/>
    <property type="project" value="UniProtKB-SubCell"/>
</dbReference>
<organism evidence="9 10">
    <name type="scientific">Kocuria varians</name>
    <name type="common">Micrococcus varians</name>
    <dbReference type="NCBI Taxonomy" id="1272"/>
    <lineage>
        <taxon>Bacteria</taxon>
        <taxon>Bacillati</taxon>
        <taxon>Actinomycetota</taxon>
        <taxon>Actinomycetes</taxon>
        <taxon>Micrococcales</taxon>
        <taxon>Micrococcaceae</taxon>
        <taxon>Kocuria</taxon>
    </lineage>
</organism>
<dbReference type="PANTHER" id="PTHR30619">
    <property type="entry name" value="DNA INTERNALIZATION/COMPETENCE PROTEIN COMEC/REC2"/>
    <property type="match status" value="1"/>
</dbReference>
<keyword evidence="2" id="KW-1003">Cell membrane</keyword>
<feature type="transmembrane region" description="Helical" evidence="7">
    <location>
        <begin position="432"/>
        <end position="454"/>
    </location>
</feature>
<evidence type="ECO:0000256" key="3">
    <source>
        <dbReference type="ARBA" id="ARBA00022692"/>
    </source>
</evidence>
<feature type="region of interest" description="Disordered" evidence="6">
    <location>
        <begin position="233"/>
        <end position="258"/>
    </location>
</feature>